<feature type="region of interest" description="Disordered" evidence="1">
    <location>
        <begin position="1"/>
        <end position="23"/>
    </location>
</feature>
<protein>
    <submittedName>
        <fullName evidence="2">Uncharacterized protein</fullName>
    </submittedName>
</protein>
<organism evidence="2 3">
    <name type="scientific">Adineta ricciae</name>
    <name type="common">Rotifer</name>
    <dbReference type="NCBI Taxonomy" id="249248"/>
    <lineage>
        <taxon>Eukaryota</taxon>
        <taxon>Metazoa</taxon>
        <taxon>Spiralia</taxon>
        <taxon>Gnathifera</taxon>
        <taxon>Rotifera</taxon>
        <taxon>Eurotatoria</taxon>
        <taxon>Bdelloidea</taxon>
        <taxon>Adinetida</taxon>
        <taxon>Adinetidae</taxon>
        <taxon>Adineta</taxon>
    </lineage>
</organism>
<gene>
    <name evidence="2" type="ORF">XAT740_LOCUS27667</name>
</gene>
<feature type="compositionally biased region" description="Polar residues" evidence="1">
    <location>
        <begin position="1"/>
        <end position="19"/>
    </location>
</feature>
<proteinExistence type="predicted"/>
<sequence>MVDTSNSLRMYTPEQTSRLQGLKSRRRSISISLHETTTPALKSISSLDHADCPDTNTLLTPHENSDLLSAYDKLTTWKRTVEKHLNRIYLHKLKEIDNLVANGQTQVDVTFGTIPSFEQLAKVTSRQQIADHTYDNIEFNHDLSQSFDLFSNNILLCTSDHEVLVYDDIKSKMILYNERSFLNSFDWDTDEYGDPCDLSYSDYLDVYCIITNRGLFTWSTEDSSVPLHIDSIKPIAANRLWTMASTDNRADVFVLFKLGSYIERWNSIIGTKSWQPIHRWSNHDLFERNDQRIRSIRMTSTYVAWTVESTKTSEWRVDLLDYHLQVIRHGVNIDHLDKYSSCLLSNFGPEHFLITDSNCHLLFLLDSQGRTTLKTDSILAKRIRNSVLMNNNNQQWLVVRLERPNQLYFIALTDRKETLDKII</sequence>
<accession>A0A815BYL2</accession>
<dbReference type="AlphaFoldDB" id="A0A815BYL2"/>
<reference evidence="2" key="1">
    <citation type="submission" date="2021-02" db="EMBL/GenBank/DDBJ databases">
        <authorList>
            <person name="Nowell W R."/>
        </authorList>
    </citation>
    <scope>NUCLEOTIDE SEQUENCE</scope>
</reference>
<dbReference type="EMBL" id="CAJNOR010002323">
    <property type="protein sequence ID" value="CAF1278140.1"/>
    <property type="molecule type" value="Genomic_DNA"/>
</dbReference>
<dbReference type="Proteomes" id="UP000663828">
    <property type="component" value="Unassembled WGS sequence"/>
</dbReference>
<comment type="caution">
    <text evidence="2">The sequence shown here is derived from an EMBL/GenBank/DDBJ whole genome shotgun (WGS) entry which is preliminary data.</text>
</comment>
<name>A0A815BYL2_ADIRI</name>
<evidence type="ECO:0000313" key="3">
    <source>
        <dbReference type="Proteomes" id="UP000663828"/>
    </source>
</evidence>
<keyword evidence="3" id="KW-1185">Reference proteome</keyword>
<evidence type="ECO:0000256" key="1">
    <source>
        <dbReference type="SAM" id="MobiDB-lite"/>
    </source>
</evidence>
<evidence type="ECO:0000313" key="2">
    <source>
        <dbReference type="EMBL" id="CAF1278140.1"/>
    </source>
</evidence>